<reference evidence="1" key="1">
    <citation type="submission" date="2017-06" db="EMBL/GenBank/DDBJ databases">
        <title>Genome sequencing of pathogenic and non-pathogenic strains within Bisgaard taxon 40.</title>
        <authorList>
            <person name="Ladner J.T."/>
            <person name="Lovett S.P."/>
            <person name="Koroleva G."/>
            <person name="Lorch J.M."/>
        </authorList>
    </citation>
    <scope>NUCLEOTIDE SEQUENCE</scope>
    <source>
        <strain evidence="1">27576-1-I1</strain>
    </source>
</reference>
<protein>
    <submittedName>
        <fullName evidence="1">Lytic transglycosylase</fullName>
    </submittedName>
</protein>
<gene>
    <name evidence="1" type="ORF">CEP48_00220</name>
</gene>
<sequence>MGANLLIWINRILSGIFIFIANCTFATEIPTEFHKIAQEYNIPVEVLYAVSLTESPKKIAGKIIPHPWTLNVEGHSYYYKNRESACNALSQFVKNIPLKRIDIGIAQVNIGWNAQYHFKHYCDGFDVVDNLRLASSILKYCYNVHNDWLKAAGCYHRPKGGSPAIRYQSVIARHLSHLNSDYLVTNQDYLNTVQWINPDKINWIEPQIVKWVYP</sequence>
<name>A0A8D4IVR2_9PAST</name>
<organism evidence="1 2">
    <name type="scientific">Mergibacter septicus</name>
    <dbReference type="NCBI Taxonomy" id="221402"/>
    <lineage>
        <taxon>Bacteria</taxon>
        <taxon>Pseudomonadati</taxon>
        <taxon>Pseudomonadota</taxon>
        <taxon>Gammaproteobacteria</taxon>
        <taxon>Pasteurellales</taxon>
        <taxon>Pasteurellaceae</taxon>
        <taxon>Mergibacter</taxon>
    </lineage>
</organism>
<accession>A0A8D4IVR2</accession>
<dbReference type="RefSeq" id="WP_261919958.1">
    <property type="nucleotide sequence ID" value="NZ_CP022011.1"/>
</dbReference>
<proteinExistence type="predicted"/>
<keyword evidence="2" id="KW-1185">Reference proteome</keyword>
<evidence type="ECO:0000313" key="1">
    <source>
        <dbReference type="EMBL" id="QDJ13959.1"/>
    </source>
</evidence>
<dbReference type="AlphaFoldDB" id="A0A8D4IVR2"/>
<dbReference type="SUPFAM" id="SSF53955">
    <property type="entry name" value="Lysozyme-like"/>
    <property type="match status" value="1"/>
</dbReference>
<dbReference type="EMBL" id="CP022011">
    <property type="protein sequence ID" value="QDJ13959.1"/>
    <property type="molecule type" value="Genomic_DNA"/>
</dbReference>
<dbReference type="Proteomes" id="UP000955338">
    <property type="component" value="Chromosome"/>
</dbReference>
<dbReference type="InterPro" id="IPR023346">
    <property type="entry name" value="Lysozyme-like_dom_sf"/>
</dbReference>
<evidence type="ECO:0000313" key="2">
    <source>
        <dbReference type="Proteomes" id="UP000955338"/>
    </source>
</evidence>